<comment type="subcellular location">
    <subcellularLocation>
        <location evidence="5">Cell membrane</location>
        <topology evidence="5">Multi-pass membrane protein</topology>
    </subcellularLocation>
    <subcellularLocation>
        <location evidence="1">Membrane</location>
        <topology evidence="1">Multi-pass membrane protein</topology>
    </subcellularLocation>
</comment>
<feature type="domain" description="ABC transmembrane type-2" evidence="6">
    <location>
        <begin position="19"/>
        <end position="245"/>
    </location>
</feature>
<dbReference type="Proteomes" id="UP000320184">
    <property type="component" value="Unassembled WGS sequence"/>
</dbReference>
<evidence type="ECO:0000256" key="1">
    <source>
        <dbReference type="ARBA" id="ARBA00004141"/>
    </source>
</evidence>
<dbReference type="PANTHER" id="PTHR43229:SF2">
    <property type="entry name" value="NODULATION PROTEIN J"/>
    <property type="match status" value="1"/>
</dbReference>
<protein>
    <recommendedName>
        <fullName evidence="5">Transport permease protein</fullName>
    </recommendedName>
</protein>
<dbReference type="PROSITE" id="PS51012">
    <property type="entry name" value="ABC_TM2"/>
    <property type="match status" value="1"/>
</dbReference>
<gene>
    <name evidence="7" type="ORF">E6K73_14330</name>
</gene>
<keyword evidence="3 5" id="KW-1133">Transmembrane helix</keyword>
<organism evidence="7 8">
    <name type="scientific">Eiseniibacteriota bacterium</name>
    <dbReference type="NCBI Taxonomy" id="2212470"/>
    <lineage>
        <taxon>Bacteria</taxon>
        <taxon>Candidatus Eiseniibacteriota</taxon>
    </lineage>
</organism>
<keyword evidence="2 5" id="KW-0812">Transmembrane</keyword>
<comment type="caution">
    <text evidence="7">The sequence shown here is derived from an EMBL/GenBank/DDBJ whole genome shotgun (WGS) entry which is preliminary data.</text>
</comment>
<evidence type="ECO:0000259" key="6">
    <source>
        <dbReference type="PROSITE" id="PS51012"/>
    </source>
</evidence>
<evidence type="ECO:0000313" key="7">
    <source>
        <dbReference type="EMBL" id="TMQ46976.1"/>
    </source>
</evidence>
<dbReference type="PANTHER" id="PTHR43229">
    <property type="entry name" value="NODULATION PROTEIN J"/>
    <property type="match status" value="1"/>
</dbReference>
<dbReference type="GO" id="GO:0140359">
    <property type="term" value="F:ABC-type transporter activity"/>
    <property type="evidence" value="ECO:0007669"/>
    <property type="project" value="InterPro"/>
</dbReference>
<reference evidence="7 8" key="1">
    <citation type="journal article" date="2019" name="Nat. Microbiol.">
        <title>Mediterranean grassland soil C-N compound turnover is dependent on rainfall and depth, and is mediated by genomically divergent microorganisms.</title>
        <authorList>
            <person name="Diamond S."/>
            <person name="Andeer P.F."/>
            <person name="Li Z."/>
            <person name="Crits-Christoph A."/>
            <person name="Burstein D."/>
            <person name="Anantharaman K."/>
            <person name="Lane K.R."/>
            <person name="Thomas B.C."/>
            <person name="Pan C."/>
            <person name="Northen T.R."/>
            <person name="Banfield J.F."/>
        </authorList>
    </citation>
    <scope>NUCLEOTIDE SEQUENCE [LARGE SCALE GENOMIC DNA]</scope>
    <source>
        <strain evidence="7">WS_3</strain>
    </source>
</reference>
<dbReference type="PIRSF" id="PIRSF006648">
    <property type="entry name" value="DrrB"/>
    <property type="match status" value="1"/>
</dbReference>
<feature type="transmembrane region" description="Helical" evidence="5">
    <location>
        <begin position="255"/>
        <end position="273"/>
    </location>
</feature>
<dbReference type="InterPro" id="IPR013525">
    <property type="entry name" value="ABC2_TM"/>
</dbReference>
<evidence type="ECO:0000256" key="4">
    <source>
        <dbReference type="ARBA" id="ARBA00023136"/>
    </source>
</evidence>
<keyword evidence="4 5" id="KW-0472">Membrane</keyword>
<dbReference type="InterPro" id="IPR047817">
    <property type="entry name" value="ABC2_TM_bact-type"/>
</dbReference>
<dbReference type="GO" id="GO:0043190">
    <property type="term" value="C:ATP-binding cassette (ABC) transporter complex"/>
    <property type="evidence" value="ECO:0007669"/>
    <property type="project" value="InterPro"/>
</dbReference>
<evidence type="ECO:0000256" key="3">
    <source>
        <dbReference type="ARBA" id="ARBA00022989"/>
    </source>
</evidence>
<feature type="transmembrane region" description="Helical" evidence="5">
    <location>
        <begin position="224"/>
        <end position="243"/>
    </location>
</feature>
<dbReference type="Pfam" id="PF01061">
    <property type="entry name" value="ABC2_membrane"/>
    <property type="match status" value="1"/>
</dbReference>
<dbReference type="PRINTS" id="PR00164">
    <property type="entry name" value="ABC2TRNSPORT"/>
</dbReference>
<proteinExistence type="inferred from homology"/>
<sequence>MSFLPAFSSLTRAHVLMFLRSRAALVWTLAFPQFFLFMFEFAFSGGTPRGATYLMPGLFTITLISGSFFGVALRMVTERETGVLRRHRVTPVPAVAVILSHGATALVVLACSVTLQAVVARLVFRIGVAGSATTLVIVLLLGGLALVPIGMIAGSIARDTRAAPAITNFLFFPMMFLSGAAIPFPFLPAWMQRLARLVPTTYLVESLQGVMVRGQGLGRLRGPLLVLALMAAIGIGLNGLLFRWESTEPVRRGRVTLALSALLLVCWGAYFLAPPLEMSQRPFP</sequence>
<feature type="transmembrane region" description="Helical" evidence="5">
    <location>
        <begin position="135"/>
        <end position="157"/>
    </location>
</feature>
<dbReference type="AlphaFoldDB" id="A0A538S6M4"/>
<feature type="transmembrane region" description="Helical" evidence="5">
    <location>
        <begin position="169"/>
        <end position="191"/>
    </location>
</feature>
<name>A0A538S6M4_UNCEI</name>
<evidence type="ECO:0000256" key="2">
    <source>
        <dbReference type="ARBA" id="ARBA00022692"/>
    </source>
</evidence>
<keyword evidence="5" id="KW-0813">Transport</keyword>
<feature type="transmembrane region" description="Helical" evidence="5">
    <location>
        <begin position="51"/>
        <end position="73"/>
    </location>
</feature>
<dbReference type="InterPro" id="IPR000412">
    <property type="entry name" value="ABC_2_transport"/>
</dbReference>
<evidence type="ECO:0000313" key="8">
    <source>
        <dbReference type="Proteomes" id="UP000320184"/>
    </source>
</evidence>
<comment type="similarity">
    <text evidence="5">Belongs to the ABC-2 integral membrane protein family.</text>
</comment>
<feature type="transmembrane region" description="Helical" evidence="5">
    <location>
        <begin position="94"/>
        <end position="115"/>
    </location>
</feature>
<keyword evidence="5" id="KW-1003">Cell membrane</keyword>
<dbReference type="InterPro" id="IPR051784">
    <property type="entry name" value="Nod_factor_ABC_transporter"/>
</dbReference>
<evidence type="ECO:0000256" key="5">
    <source>
        <dbReference type="RuleBase" id="RU361157"/>
    </source>
</evidence>
<dbReference type="EMBL" id="VBOT01000210">
    <property type="protein sequence ID" value="TMQ46976.1"/>
    <property type="molecule type" value="Genomic_DNA"/>
</dbReference>
<accession>A0A538S6M4</accession>
<feature type="transmembrane region" description="Helical" evidence="5">
    <location>
        <begin position="21"/>
        <end position="39"/>
    </location>
</feature>